<sequence>MRAAWSGGGDLEPVSSYEDEEAAAHIRTPASAVFSAPLTLHLRCPHTSQITQRLAKVHICFPESGSRPVAGQIGSQRGTRSRRTKCGKHRNTLTLKPERTDPLSELPTAKLIVNEARGHSTDKQERDEK</sequence>
<accession>A0A9W7X288</accession>
<evidence type="ECO:0000313" key="2">
    <source>
        <dbReference type="EMBL" id="KAI7812435.1"/>
    </source>
</evidence>
<evidence type="ECO:0000313" key="3">
    <source>
        <dbReference type="Proteomes" id="UP001059041"/>
    </source>
</evidence>
<comment type="caution">
    <text evidence="2">The sequence shown here is derived from an EMBL/GenBank/DDBJ whole genome shotgun (WGS) entry which is preliminary data.</text>
</comment>
<organism evidence="2 3">
    <name type="scientific">Triplophysa rosa</name>
    <name type="common">Cave loach</name>
    <dbReference type="NCBI Taxonomy" id="992332"/>
    <lineage>
        <taxon>Eukaryota</taxon>
        <taxon>Metazoa</taxon>
        <taxon>Chordata</taxon>
        <taxon>Craniata</taxon>
        <taxon>Vertebrata</taxon>
        <taxon>Euteleostomi</taxon>
        <taxon>Actinopterygii</taxon>
        <taxon>Neopterygii</taxon>
        <taxon>Teleostei</taxon>
        <taxon>Ostariophysi</taxon>
        <taxon>Cypriniformes</taxon>
        <taxon>Nemacheilidae</taxon>
        <taxon>Triplophysa</taxon>
    </lineage>
</organism>
<dbReference type="AlphaFoldDB" id="A0A9W7X288"/>
<evidence type="ECO:0000256" key="1">
    <source>
        <dbReference type="SAM" id="MobiDB-lite"/>
    </source>
</evidence>
<feature type="region of interest" description="Disordered" evidence="1">
    <location>
        <begin position="65"/>
        <end position="86"/>
    </location>
</feature>
<protein>
    <submittedName>
        <fullName evidence="2">Uncharacterized protein</fullName>
    </submittedName>
</protein>
<dbReference type="Proteomes" id="UP001059041">
    <property type="component" value="Linkage Group LG2"/>
</dbReference>
<dbReference type="EMBL" id="JAFHDT010000002">
    <property type="protein sequence ID" value="KAI7812435.1"/>
    <property type="molecule type" value="Genomic_DNA"/>
</dbReference>
<reference evidence="2" key="1">
    <citation type="submission" date="2021-02" db="EMBL/GenBank/DDBJ databases">
        <title>Comparative genomics reveals that relaxation of natural selection precedes convergent phenotypic evolution of cavefish.</title>
        <authorList>
            <person name="Peng Z."/>
        </authorList>
    </citation>
    <scope>NUCLEOTIDE SEQUENCE</scope>
    <source>
        <tissue evidence="2">Muscle</tissue>
    </source>
</reference>
<feature type="compositionally biased region" description="Basic and acidic residues" evidence="1">
    <location>
        <begin position="116"/>
        <end position="129"/>
    </location>
</feature>
<feature type="region of interest" description="Disordered" evidence="1">
    <location>
        <begin position="98"/>
        <end position="129"/>
    </location>
</feature>
<proteinExistence type="predicted"/>
<gene>
    <name evidence="2" type="ORF">IRJ41_001766</name>
</gene>
<keyword evidence="3" id="KW-1185">Reference proteome</keyword>
<name>A0A9W7X288_TRIRA</name>